<sequence length="144" mass="16360">MKEHHTMDILFVLGLFVVFGMCALAVIHLGIKIYGDSEAQLEENNNSHTAMTYCLTKIRENNNKNQITVHNNRLEIKDGEATTYIYQDGQHLKEAYTNQPFDQSLGETLMPIDHLSLSLDDHLLTISITTNKHQETSTIMLQGE</sequence>
<dbReference type="Pfam" id="PF16152">
    <property type="entry name" value="DUF4860"/>
    <property type="match status" value="1"/>
</dbReference>
<dbReference type="InterPro" id="IPR032340">
    <property type="entry name" value="DUF4860"/>
</dbReference>
<accession>A0A844FRP1</accession>
<reference evidence="2 3" key="1">
    <citation type="submission" date="2019-08" db="EMBL/GenBank/DDBJ databases">
        <title>In-depth cultivation of the pig gut microbiome towards novel bacterial diversity and tailored functional studies.</title>
        <authorList>
            <person name="Wylensek D."/>
            <person name="Hitch T.C.A."/>
            <person name="Clavel T."/>
        </authorList>
    </citation>
    <scope>NUCLEOTIDE SEQUENCE [LARGE SCALE GENOMIC DNA]</scope>
    <source>
        <strain evidence="2 3">CA-Schmier-601-WT-3</strain>
    </source>
</reference>
<proteinExistence type="predicted"/>
<feature type="transmembrane region" description="Helical" evidence="1">
    <location>
        <begin position="9"/>
        <end position="31"/>
    </location>
</feature>
<evidence type="ECO:0000313" key="3">
    <source>
        <dbReference type="Proteomes" id="UP000442619"/>
    </source>
</evidence>
<comment type="caution">
    <text evidence="2">The sequence shown here is derived from an EMBL/GenBank/DDBJ whole genome shotgun (WGS) entry which is preliminary data.</text>
</comment>
<dbReference type="AlphaFoldDB" id="A0A844FRP1"/>
<dbReference type="EMBL" id="VUNM01000004">
    <property type="protein sequence ID" value="MST88641.1"/>
    <property type="molecule type" value="Genomic_DNA"/>
</dbReference>
<dbReference type="RefSeq" id="WP_154514573.1">
    <property type="nucleotide sequence ID" value="NZ_JAQXUV010000008.1"/>
</dbReference>
<keyword evidence="3" id="KW-1185">Reference proteome</keyword>
<dbReference type="Proteomes" id="UP000442619">
    <property type="component" value="Unassembled WGS sequence"/>
</dbReference>
<keyword evidence="1" id="KW-0812">Transmembrane</keyword>
<protein>
    <submittedName>
        <fullName evidence="2">DUF4860 domain-containing protein</fullName>
    </submittedName>
</protein>
<keyword evidence="1" id="KW-1133">Transmembrane helix</keyword>
<evidence type="ECO:0000313" key="2">
    <source>
        <dbReference type="EMBL" id="MST88641.1"/>
    </source>
</evidence>
<name>A0A844FRP1_9FIRM</name>
<evidence type="ECO:0000256" key="1">
    <source>
        <dbReference type="SAM" id="Phobius"/>
    </source>
</evidence>
<keyword evidence="1" id="KW-0472">Membrane</keyword>
<organism evidence="2 3">
    <name type="scientific">Sharpea porci</name>
    <dbReference type="NCBI Taxonomy" id="2652286"/>
    <lineage>
        <taxon>Bacteria</taxon>
        <taxon>Bacillati</taxon>
        <taxon>Bacillota</taxon>
        <taxon>Erysipelotrichia</taxon>
        <taxon>Erysipelotrichales</taxon>
        <taxon>Coprobacillaceae</taxon>
        <taxon>Sharpea</taxon>
    </lineage>
</organism>
<gene>
    <name evidence="2" type="ORF">FYJ79_03450</name>
</gene>